<proteinExistence type="predicted"/>
<name>A0A7L6APB1_9GAMM</name>
<dbReference type="AlphaFoldDB" id="A0A7L6APB1"/>
<keyword evidence="1" id="KW-0812">Transmembrane</keyword>
<dbReference type="EMBL" id="CP059265">
    <property type="protein sequence ID" value="QLQ30920.1"/>
    <property type="molecule type" value="Genomic_DNA"/>
</dbReference>
<evidence type="ECO:0000256" key="1">
    <source>
        <dbReference type="SAM" id="Phobius"/>
    </source>
</evidence>
<organism evidence="2 3">
    <name type="scientific">Candidatus Thiothrix singaporensis</name>
    <dbReference type="NCBI Taxonomy" id="2799669"/>
    <lineage>
        <taxon>Bacteria</taxon>
        <taxon>Pseudomonadati</taxon>
        <taxon>Pseudomonadota</taxon>
        <taxon>Gammaproteobacteria</taxon>
        <taxon>Thiotrichales</taxon>
        <taxon>Thiotrichaceae</taxon>
        <taxon>Thiothrix</taxon>
    </lineage>
</organism>
<evidence type="ECO:0000313" key="2">
    <source>
        <dbReference type="EMBL" id="QLQ30920.1"/>
    </source>
</evidence>
<dbReference type="Proteomes" id="UP000510621">
    <property type="component" value="Chromosome"/>
</dbReference>
<sequence>MIYLLFAAVVITYGSYQSMNHLPFAKYVAGHAELFSLLFEIVILVNMLLAGTSFIAFMANSLAAVLFPMVLIAIRKFKGGKRIRWSLSKLRSKTLGFWIETIEPEVDAASFGEELRKGIADFFGGAVKFIGSFLFGGRTKAAA</sequence>
<reference evidence="2" key="1">
    <citation type="submission" date="2020-06" db="EMBL/GenBank/DDBJ databases">
        <title>Analysis procedures for assessing recovery of high quality, complete, closed genomes from Nanopore long read metagenome sequencing.</title>
        <authorList>
            <person name="Bessarab I."/>
            <person name="Arumugam K."/>
            <person name="Haryono M."/>
            <person name="Liu X."/>
            <person name="Roy S."/>
            <person name="Zuniga-Montanez R.E."/>
            <person name="Qiu G."/>
            <person name="Drautz-Moses D.I."/>
            <person name="Law Y.Y."/>
            <person name="Wuertz S."/>
            <person name="Lauro F.M."/>
            <person name="Huson D.H."/>
            <person name="Williams R.B."/>
        </authorList>
    </citation>
    <scope>NUCLEOTIDE SEQUENCE [LARGE SCALE GENOMIC DNA]</scope>
    <source>
        <strain evidence="2">SSD2</strain>
    </source>
</reference>
<keyword evidence="1" id="KW-1133">Transmembrane helix</keyword>
<protein>
    <submittedName>
        <fullName evidence="2">Uncharacterized protein</fullName>
    </submittedName>
</protein>
<dbReference type="KEGG" id="this:HZT40_04095"/>
<keyword evidence="3" id="KW-1185">Reference proteome</keyword>
<evidence type="ECO:0000313" key="3">
    <source>
        <dbReference type="Proteomes" id="UP000510621"/>
    </source>
</evidence>
<accession>A0A7L6APB1</accession>
<keyword evidence="1" id="KW-0472">Membrane</keyword>
<gene>
    <name evidence="2" type="ORF">HZT40_04095</name>
</gene>
<feature type="transmembrane region" description="Helical" evidence="1">
    <location>
        <begin position="41"/>
        <end position="74"/>
    </location>
</feature>